<evidence type="ECO:0000313" key="4">
    <source>
        <dbReference type="Proteomes" id="UP001648503"/>
    </source>
</evidence>
<feature type="signal peptide" evidence="2">
    <location>
        <begin position="1"/>
        <end position="18"/>
    </location>
</feature>
<feature type="compositionally biased region" description="Basic and acidic residues" evidence="1">
    <location>
        <begin position="275"/>
        <end position="288"/>
    </location>
</feature>
<feature type="compositionally biased region" description="Basic and acidic residues" evidence="1">
    <location>
        <begin position="50"/>
        <end position="63"/>
    </location>
</feature>
<protein>
    <submittedName>
        <fullName evidence="3">Uncharacterized protein</fullName>
    </submittedName>
</protein>
<feature type="region of interest" description="Disordered" evidence="1">
    <location>
        <begin position="34"/>
        <end position="69"/>
    </location>
</feature>
<name>A0ABQ8FIS3_9FUNG</name>
<feature type="compositionally biased region" description="Polar residues" evidence="1">
    <location>
        <begin position="363"/>
        <end position="374"/>
    </location>
</feature>
<feature type="compositionally biased region" description="Polar residues" evidence="1">
    <location>
        <begin position="213"/>
        <end position="244"/>
    </location>
</feature>
<evidence type="ECO:0000256" key="1">
    <source>
        <dbReference type="SAM" id="MobiDB-lite"/>
    </source>
</evidence>
<feature type="compositionally biased region" description="Basic and acidic residues" evidence="1">
    <location>
        <begin position="380"/>
        <end position="390"/>
    </location>
</feature>
<comment type="caution">
    <text evidence="3">The sequence shown here is derived from an EMBL/GenBank/DDBJ whole genome shotgun (WGS) entry which is preliminary data.</text>
</comment>
<organism evidence="3 4">
    <name type="scientific">Batrachochytrium salamandrivorans</name>
    <dbReference type="NCBI Taxonomy" id="1357716"/>
    <lineage>
        <taxon>Eukaryota</taxon>
        <taxon>Fungi</taxon>
        <taxon>Fungi incertae sedis</taxon>
        <taxon>Chytridiomycota</taxon>
        <taxon>Chytridiomycota incertae sedis</taxon>
        <taxon>Chytridiomycetes</taxon>
        <taxon>Rhizophydiales</taxon>
        <taxon>Rhizophydiales incertae sedis</taxon>
        <taxon>Batrachochytrium</taxon>
    </lineage>
</organism>
<feature type="region of interest" description="Disordered" evidence="1">
    <location>
        <begin position="113"/>
        <end position="551"/>
    </location>
</feature>
<gene>
    <name evidence="3" type="ORF">BASA50_003756</name>
</gene>
<proteinExistence type="predicted"/>
<feature type="compositionally biased region" description="Polar residues" evidence="1">
    <location>
        <begin position="263"/>
        <end position="274"/>
    </location>
</feature>
<keyword evidence="4" id="KW-1185">Reference proteome</keyword>
<evidence type="ECO:0000256" key="2">
    <source>
        <dbReference type="SAM" id="SignalP"/>
    </source>
</evidence>
<sequence>MQLQIITCVVFAFIATKAAVMYVPESALIKRQVLDGPESSSKGSNSKVEGYSDKISIEPDMGKKPPRLSQTAFEPEDIRVTFCQMKKAGIRSSKGGRCSQFISCIFSQDSGDEYSDDEASTVINPGNKPPASINPNVKRPNGKQSTDKTSSSKESTNGKPTSKQPNYERSNGDQPTDKTSSSKESAGINPDDKRPNVKRPSGKQPTDKKSSGKESTNGKPTSKQPNYERSNGDQPTDKTSSSKESAGINPDDKRPNDEKPSGKQPTDKTSSGKQPNDEKPTSKTPNDKKPHRLSQTTLGPEDSNVSSRQVKKAGIRPSNADRCYKCASCVLGQDSDDEYSNNGKATNEKPTSKQPNYERPNGDQPTDKTSSSKESAGINLDDKRPNDKKPSGKQPTDKTSSGKQPNDEKPPRLSQTTLGPEDNRVSSRRTRRVSVQSSNADRCYKCASCVLGQDSDDEYSNNGKATNEKPTSKQPNYERPNGDQPTDKTSSSKESAGINLDDKRPNDKKPSGKPPNDENSDNGYQSPVKKASQYPSTNNVISKGSVSENEKEKSCCMYFCGGCYDNDSDWEYQ</sequence>
<feature type="chain" id="PRO_5045946560" evidence="2">
    <location>
        <begin position="19"/>
        <end position="573"/>
    </location>
</feature>
<feature type="compositionally biased region" description="Polar residues" evidence="1">
    <location>
        <begin position="483"/>
        <end position="494"/>
    </location>
</feature>
<dbReference type="Proteomes" id="UP001648503">
    <property type="component" value="Unassembled WGS sequence"/>
</dbReference>
<feature type="compositionally biased region" description="Low complexity" evidence="1">
    <location>
        <begin position="143"/>
        <end position="155"/>
    </location>
</feature>
<dbReference type="EMBL" id="JAFCIX010000102">
    <property type="protein sequence ID" value="KAH6598721.1"/>
    <property type="molecule type" value="Genomic_DNA"/>
</dbReference>
<keyword evidence="2" id="KW-0732">Signal</keyword>
<accession>A0ABQ8FIS3</accession>
<feature type="compositionally biased region" description="Polar residues" evidence="1">
    <location>
        <begin position="533"/>
        <end position="547"/>
    </location>
</feature>
<feature type="compositionally biased region" description="Polar residues" evidence="1">
    <location>
        <begin position="157"/>
        <end position="184"/>
    </location>
</feature>
<feature type="compositionally biased region" description="Polar residues" evidence="1">
    <location>
        <begin position="38"/>
        <end position="47"/>
    </location>
</feature>
<reference evidence="3 4" key="1">
    <citation type="submission" date="2021-02" db="EMBL/GenBank/DDBJ databases">
        <title>Variation within the Batrachochytrium salamandrivorans European outbreak.</title>
        <authorList>
            <person name="Kelly M."/>
            <person name="Pasmans F."/>
            <person name="Shea T.P."/>
            <person name="Munoz J.F."/>
            <person name="Carranza S."/>
            <person name="Cuomo C.A."/>
            <person name="Martel A."/>
        </authorList>
    </citation>
    <scope>NUCLEOTIDE SEQUENCE [LARGE SCALE GENOMIC DNA]</scope>
    <source>
        <strain evidence="3 4">AMFP18/2</strain>
    </source>
</reference>
<feature type="compositionally biased region" description="Basic and acidic residues" evidence="1">
    <location>
        <begin position="250"/>
        <end position="261"/>
    </location>
</feature>
<feature type="compositionally biased region" description="Polar residues" evidence="1">
    <location>
        <begin position="393"/>
        <end position="404"/>
    </location>
</feature>
<feature type="compositionally biased region" description="Polar residues" evidence="1">
    <location>
        <begin position="293"/>
        <end position="308"/>
    </location>
</feature>
<evidence type="ECO:0000313" key="3">
    <source>
        <dbReference type="EMBL" id="KAH6598721.1"/>
    </source>
</evidence>
<feature type="compositionally biased region" description="Basic and acidic residues" evidence="1">
    <location>
        <begin position="500"/>
        <end position="510"/>
    </location>
</feature>